<evidence type="ECO:0000313" key="1">
    <source>
        <dbReference type="EMBL" id="AEI70064.1"/>
    </source>
</evidence>
<dbReference type="RefSeq" id="YP_004678919.1">
    <property type="nucleotide sequence ID" value="NC_000852.5"/>
</dbReference>
<name>F8TU03_PBCV1</name>
<organismHost>
    <name type="scientific">Chlorella</name>
    <dbReference type="NCBI Taxonomy" id="3071"/>
</organismHost>
<reference evidence="1 2" key="8">
    <citation type="journal article" date="2010" name="J. Virol.">
        <title>Microarray analysis of Paramecium bursaria chlorella virus 1 transcription.</title>
        <authorList>
            <person name="Yanai-Balser G.M."/>
            <person name="Duncan G.A."/>
            <person name="Eudy J.D."/>
            <person name="Wang D."/>
            <person name="Li X."/>
            <person name="Agarkova I.V."/>
            <person name="Dunigan D.D."/>
            <person name="Van Etten J.L."/>
        </authorList>
    </citation>
    <scope>NUCLEOTIDE SEQUENCE [LARGE SCALE GENOMIC DNA]</scope>
</reference>
<reference evidence="1 2" key="6">
    <citation type="journal article" date="1999" name="Virology">
        <title>Chlorella virus PBCV-1 encodes a functional homospermidine synthase.</title>
        <authorList>
            <person name="Kaiser A."/>
            <person name="Vollmert M."/>
            <person name="Tholl D."/>
            <person name="Graves M.V."/>
            <person name="Gurnon J.R."/>
            <person name="Xing W."/>
            <person name="Lisec A.D."/>
            <person name="Nickerson K.W."/>
            <person name="Van Etten J.L."/>
        </authorList>
    </citation>
    <scope>NUCLEOTIDE SEQUENCE [LARGE SCALE GENOMIC DNA]</scope>
</reference>
<dbReference type="KEGG" id="vg:10971217"/>
<protein>
    <submittedName>
        <fullName evidence="1">Uncharacterized protein</fullName>
    </submittedName>
</protein>
<gene>
    <name evidence="1" type="primary">a240cL</name>
</gene>
<organism evidence="1 2">
    <name type="scientific">Paramecium bursaria Chlorella virus 1</name>
    <name type="common">PBCV-1</name>
    <dbReference type="NCBI Taxonomy" id="10506"/>
    <lineage>
        <taxon>Viruses</taxon>
        <taxon>Varidnaviria</taxon>
        <taxon>Bamfordvirae</taxon>
        <taxon>Nucleocytoviricota</taxon>
        <taxon>Megaviricetes</taxon>
        <taxon>Algavirales</taxon>
        <taxon>Phycodnaviridae</taxon>
        <taxon>Chlorovirus</taxon>
        <taxon>Chlorovirus vanettense</taxon>
    </lineage>
</organism>
<accession>F8TU03</accession>
<reference evidence="1 2" key="7">
    <citation type="journal article" date="2000" name="Virology">
        <title>Characterization of a beta-1,3-glucanase encoded by chlorella virus PBCV-1.</title>
        <authorList>
            <person name="Sun L."/>
            <person name="Gurnon J.R."/>
            <person name="Adams B.J."/>
            <person name="Graves M.V."/>
            <person name="Van Etten J.L."/>
        </authorList>
    </citation>
    <scope>NUCLEOTIDE SEQUENCE [LARGE SCALE GENOMIC DNA]</scope>
</reference>
<reference evidence="1 2" key="5">
    <citation type="journal article" date="1997" name="Virology">
        <title>Analysis of 74 kb of DNA located at the right end of the 330-kb chlorella virus PBCV-1 genome.</title>
        <authorList>
            <person name="Li Y."/>
            <person name="Lu Z."/>
            <person name="Sun L."/>
            <person name="Ropp S."/>
            <person name="Kutish G.F."/>
            <person name="Rock D.L."/>
            <person name="Van Etten J.L."/>
        </authorList>
    </citation>
    <scope>NUCLEOTIDE SEQUENCE [LARGE SCALE GENOMIC DNA]</scope>
</reference>
<keyword evidence="2" id="KW-1185">Reference proteome</keyword>
<reference evidence="1 2" key="1">
    <citation type="journal article" date="1995" name="Virology">
        <title>Analysis of 45 kb of DNA located at the left end of the chlorella virus PBCV-1 genome.</title>
        <authorList>
            <person name="Lu Z."/>
            <person name="Li Y."/>
            <person name="Zhang Y."/>
            <person name="Kutish G.F."/>
            <person name="Rock D.L."/>
            <person name="Van Etten J.L."/>
        </authorList>
    </citation>
    <scope>NUCLEOTIDE SEQUENCE [LARGE SCALE GENOMIC DNA]</scope>
</reference>
<dbReference type="EMBL" id="JF411744">
    <property type="protein sequence ID" value="AEI70064.1"/>
    <property type="molecule type" value="Genomic_DNA"/>
</dbReference>
<dbReference type="GeneID" id="10971217"/>
<proteinExistence type="predicted"/>
<sequence length="54" mass="6440">MASFWKTSSGCLRVLSKLIFNFNENMRNVSLYTSFVICHFIRIDKLMFTQENEK</sequence>
<dbReference type="Proteomes" id="UP000000862">
    <property type="component" value="Segment"/>
</dbReference>
<reference evidence="1 2" key="2">
    <citation type="journal article" date="1995" name="Virology">
        <title>Analysis of 43 kb of the Chlorella virus PBCV-1 330-kb genome: map positions 45 to 88.</title>
        <authorList>
            <person name="Li Y."/>
            <person name="Lu Z."/>
            <person name="Burbank D.E."/>
            <person name="Kutish G.F."/>
            <person name="Rock D.L."/>
            <person name="Van Etten J.L."/>
        </authorList>
    </citation>
    <scope>NUCLEOTIDE SEQUENCE [LARGE SCALE GENOMIC DNA]</scope>
</reference>
<reference evidence="1 2" key="3">
    <citation type="journal article" date="1996" name="Virology">
        <title>Analysis of 94 kb of the chlorella virus PBCV-1 330-kb genome: map positions 88 to 182.</title>
        <authorList>
            <person name="Lu Z."/>
            <person name="Li Y."/>
            <person name="Que Q."/>
            <person name="Kutish G.F."/>
            <person name="Rock D.L."/>
            <person name="Van Etten J.L."/>
        </authorList>
    </citation>
    <scope>NUCLEOTIDE SEQUENCE [LARGE SCALE GENOMIC DNA]</scope>
</reference>
<evidence type="ECO:0000313" key="2">
    <source>
        <dbReference type="Proteomes" id="UP000000862"/>
    </source>
</evidence>
<reference evidence="1 2" key="4">
    <citation type="journal article" date="1996" name="Virology">
        <title>Analysis of 76 kb of the chlorella virus PBCV-1 330-kb genome: map positions 182 to 258.</title>
        <authorList>
            <person name="Kutish G.F."/>
            <person name="Li Y."/>
            <person name="Lu Z."/>
            <person name="Furuta M."/>
            <person name="Rock D.L."/>
            <person name="Van Etten J.L."/>
        </authorList>
    </citation>
    <scope>NUCLEOTIDE SEQUENCE [LARGE SCALE GENOMIC DNA]</scope>
</reference>